<name>A0ABR8WLI7_9FLAO</name>
<protein>
    <submittedName>
        <fullName evidence="2">Uncharacterized protein</fullName>
    </submittedName>
</protein>
<dbReference type="Proteomes" id="UP000626242">
    <property type="component" value="Unassembled WGS sequence"/>
</dbReference>
<feature type="compositionally biased region" description="Basic and acidic residues" evidence="1">
    <location>
        <begin position="30"/>
        <end position="56"/>
    </location>
</feature>
<evidence type="ECO:0000313" key="2">
    <source>
        <dbReference type="EMBL" id="MBD8017889.1"/>
    </source>
</evidence>
<feature type="region of interest" description="Disordered" evidence="1">
    <location>
        <begin position="1"/>
        <end position="62"/>
    </location>
</feature>
<gene>
    <name evidence="2" type="ORF">H9628_05345</name>
</gene>
<reference evidence="2 3" key="1">
    <citation type="submission" date="2020-08" db="EMBL/GenBank/DDBJ databases">
        <title>A Genomic Blueprint of the Chicken Gut Microbiome.</title>
        <authorList>
            <person name="Gilroy R."/>
            <person name="Ravi A."/>
            <person name="Getino M."/>
            <person name="Pursley I."/>
            <person name="Horton D.L."/>
            <person name="Alikhan N.-F."/>
            <person name="Baker D."/>
            <person name="Gharbi K."/>
            <person name="Hall N."/>
            <person name="Watson M."/>
            <person name="Adriaenssens E.M."/>
            <person name="Foster-Nyarko E."/>
            <person name="Jarju S."/>
            <person name="Secka A."/>
            <person name="Antonio M."/>
            <person name="Oren A."/>
            <person name="Chaudhuri R."/>
            <person name="La Ragione R.M."/>
            <person name="Hildebrand F."/>
            <person name="Pallen M.J."/>
        </authorList>
    </citation>
    <scope>NUCLEOTIDE SEQUENCE [LARGE SCALE GENOMIC DNA]</scope>
    <source>
        <strain evidence="2 3">Sa1CVA4</strain>
    </source>
</reference>
<dbReference type="RefSeq" id="WP_251833096.1">
    <property type="nucleotide sequence ID" value="NZ_JACSPS010000002.1"/>
</dbReference>
<comment type="caution">
    <text evidence="2">The sequence shown here is derived from an EMBL/GenBank/DDBJ whole genome shotgun (WGS) entry which is preliminary data.</text>
</comment>
<feature type="compositionally biased region" description="Basic and acidic residues" evidence="1">
    <location>
        <begin position="1"/>
        <end position="20"/>
    </location>
</feature>
<dbReference type="EMBL" id="JACSPS010000002">
    <property type="protein sequence ID" value="MBD8017889.1"/>
    <property type="molecule type" value="Genomic_DNA"/>
</dbReference>
<keyword evidence="3" id="KW-1185">Reference proteome</keyword>
<sequence length="62" mass="7128">MIPEKKQDKKTPSDVKKENQDLPNIPASSEKIRSEQPTDKEIKHTSKLHKDGKTESQDQNEN</sequence>
<accession>A0ABR8WLI7</accession>
<evidence type="ECO:0000313" key="3">
    <source>
        <dbReference type="Proteomes" id="UP000626242"/>
    </source>
</evidence>
<proteinExistence type="predicted"/>
<organism evidence="2 3">
    <name type="scientific">Kaistella pullorum</name>
    <dbReference type="NCBI Taxonomy" id="2763074"/>
    <lineage>
        <taxon>Bacteria</taxon>
        <taxon>Pseudomonadati</taxon>
        <taxon>Bacteroidota</taxon>
        <taxon>Flavobacteriia</taxon>
        <taxon>Flavobacteriales</taxon>
        <taxon>Weeksellaceae</taxon>
        <taxon>Chryseobacterium group</taxon>
        <taxon>Kaistella</taxon>
    </lineage>
</organism>
<evidence type="ECO:0000256" key="1">
    <source>
        <dbReference type="SAM" id="MobiDB-lite"/>
    </source>
</evidence>